<organism evidence="1 2">
    <name type="scientific">Streptomyces roseoviridis</name>
    <dbReference type="NCBI Taxonomy" id="67361"/>
    <lineage>
        <taxon>Bacteria</taxon>
        <taxon>Bacillati</taxon>
        <taxon>Actinomycetota</taxon>
        <taxon>Actinomycetes</taxon>
        <taxon>Kitasatosporales</taxon>
        <taxon>Streptomycetaceae</taxon>
        <taxon>Streptomyces</taxon>
    </lineage>
</organism>
<evidence type="ECO:0000313" key="1">
    <source>
        <dbReference type="EMBL" id="MFB9557053.1"/>
    </source>
</evidence>
<dbReference type="EMBL" id="JBHMCT010000014">
    <property type="protein sequence ID" value="MFB9557053.1"/>
    <property type="molecule type" value="Genomic_DNA"/>
</dbReference>
<comment type="caution">
    <text evidence="1">The sequence shown here is derived from an EMBL/GenBank/DDBJ whole genome shotgun (WGS) entry which is preliminary data.</text>
</comment>
<reference evidence="1 2" key="1">
    <citation type="submission" date="2024-09" db="EMBL/GenBank/DDBJ databases">
        <authorList>
            <person name="Sun Q."/>
            <person name="Mori K."/>
        </authorList>
    </citation>
    <scope>NUCLEOTIDE SEQUENCE [LARGE SCALE GENOMIC DNA]</scope>
    <source>
        <strain evidence="1 2">JCM 4414</strain>
    </source>
</reference>
<evidence type="ECO:0000313" key="2">
    <source>
        <dbReference type="Proteomes" id="UP001589716"/>
    </source>
</evidence>
<proteinExistence type="predicted"/>
<dbReference type="Proteomes" id="UP001589716">
    <property type="component" value="Unassembled WGS sequence"/>
</dbReference>
<accession>A0ABV5QVA2</accession>
<protein>
    <submittedName>
        <fullName evidence="1">Uncharacterized protein</fullName>
    </submittedName>
</protein>
<keyword evidence="2" id="KW-1185">Reference proteome</keyword>
<name>A0ABV5QVA2_9ACTN</name>
<sequence>MNPPSVRTGRAVGNGCFHAIGGPQSTGFPGQAADVADRFGRFTGSFARRAVRPTGAIGRPVRVLTGALGPPVRVLTGALGPPVRVLTGALGHRGLPLTR</sequence>
<gene>
    <name evidence="1" type="ORF">ACFFTP_23050</name>
</gene>
<dbReference type="RefSeq" id="WP_345484356.1">
    <property type="nucleotide sequence ID" value="NZ_BAAAWU010000001.1"/>
</dbReference>